<dbReference type="GO" id="GO:0004852">
    <property type="term" value="F:uroporphyrinogen-III synthase activity"/>
    <property type="evidence" value="ECO:0007669"/>
    <property type="project" value="InterPro"/>
</dbReference>
<evidence type="ECO:0000313" key="2">
    <source>
        <dbReference type="EMBL" id="SME96772.1"/>
    </source>
</evidence>
<name>A0A1Y6BCB9_9BACT</name>
<dbReference type="InterPro" id="IPR003754">
    <property type="entry name" value="4pyrrol_synth_uPrphyn_synth"/>
</dbReference>
<evidence type="ECO:0000259" key="1">
    <source>
        <dbReference type="Pfam" id="PF02602"/>
    </source>
</evidence>
<dbReference type="EMBL" id="FWZT01000002">
    <property type="protein sequence ID" value="SME96772.1"/>
    <property type="molecule type" value="Genomic_DNA"/>
</dbReference>
<dbReference type="Pfam" id="PF02602">
    <property type="entry name" value="HEM4"/>
    <property type="match status" value="1"/>
</dbReference>
<organism evidence="2 3">
    <name type="scientific">Pseudobacteriovorax antillogorgiicola</name>
    <dbReference type="NCBI Taxonomy" id="1513793"/>
    <lineage>
        <taxon>Bacteria</taxon>
        <taxon>Pseudomonadati</taxon>
        <taxon>Bdellovibrionota</taxon>
        <taxon>Oligoflexia</taxon>
        <taxon>Oligoflexales</taxon>
        <taxon>Pseudobacteriovoracaceae</taxon>
        <taxon>Pseudobacteriovorax</taxon>
    </lineage>
</organism>
<sequence length="232" mass="25616">MKTLIWTRSKADWPRDRQLFSDPSSVMHLPLTRQVALPLCDWPTGDGAIITSPKGAKLLLDNPEAVARLQNRQIYTFSSRVAQVMAMFAVNLLPGDRAQAMMPDLIKALREKSGTHVFLSAEKSAYPIADVLKSQGVDCVHYPIYRTEAEDHDGLAEDPRLKIGGVVCLASPSAVRAWFKLVQQNGLDRRAWDLVALGPSTADEIERSHEQPIIADETNLSSLVKKAEACLS</sequence>
<evidence type="ECO:0000313" key="3">
    <source>
        <dbReference type="Proteomes" id="UP000192907"/>
    </source>
</evidence>
<accession>A0A1Y6BCB9</accession>
<dbReference type="Gene3D" id="3.40.50.10090">
    <property type="match status" value="2"/>
</dbReference>
<dbReference type="SUPFAM" id="SSF69618">
    <property type="entry name" value="HemD-like"/>
    <property type="match status" value="1"/>
</dbReference>
<keyword evidence="3" id="KW-1185">Reference proteome</keyword>
<dbReference type="InterPro" id="IPR036108">
    <property type="entry name" value="4pyrrol_syn_uPrphyn_synt_sf"/>
</dbReference>
<protein>
    <submittedName>
        <fullName evidence="2">Uroporphyrinogen-III synthase</fullName>
    </submittedName>
</protein>
<dbReference type="RefSeq" id="WP_132315160.1">
    <property type="nucleotide sequence ID" value="NZ_FWZT01000002.1"/>
</dbReference>
<dbReference type="AlphaFoldDB" id="A0A1Y6BCB9"/>
<dbReference type="STRING" id="1513793.SAMN06296036_102309"/>
<feature type="domain" description="Tetrapyrrole biosynthesis uroporphyrinogen III synthase" evidence="1">
    <location>
        <begin position="44"/>
        <end position="224"/>
    </location>
</feature>
<reference evidence="3" key="1">
    <citation type="submission" date="2017-04" db="EMBL/GenBank/DDBJ databases">
        <authorList>
            <person name="Varghese N."/>
            <person name="Submissions S."/>
        </authorList>
    </citation>
    <scope>NUCLEOTIDE SEQUENCE [LARGE SCALE GENOMIC DNA]</scope>
    <source>
        <strain evidence="3">RKEM611</strain>
    </source>
</reference>
<dbReference type="Proteomes" id="UP000192907">
    <property type="component" value="Unassembled WGS sequence"/>
</dbReference>
<gene>
    <name evidence="2" type="ORF">SAMN06296036_102309</name>
</gene>
<proteinExistence type="predicted"/>
<dbReference type="GO" id="GO:0033014">
    <property type="term" value="P:tetrapyrrole biosynthetic process"/>
    <property type="evidence" value="ECO:0007669"/>
    <property type="project" value="InterPro"/>
</dbReference>